<sequence length="331" mass="36780">MPNSQISLDGAILLSIILEAIIYGFSLLMFAGTIWALMRRRKGRPAYVTKVMFTIACAFLVLSTVHLVLDIMLLWKGLIRYRDTYPGGPSQFFTTAEPSSIATKAVLYTLQTMLGDGVVIYRCYIIWQSWRVVIVPTICWCAVAATGFAYVASSAIALRQRSVNYTSSIWVIAFYASSLTTNILSTSLAAYRIWAISRQTSELRSGSSNLWPIFRTILYAGFLCIATLLPALICEVSKSEGIYIVLNMIMPIISITFYMVIIHTTMTLPASLGGVQCTSPSSVVTIGRLSRNRRYPPTWHTRSPSPRVLDISRNNNETPVISDKANVICQI</sequence>
<keyword evidence="1" id="KW-1133">Transmembrane helix</keyword>
<dbReference type="Proteomes" id="UP000008064">
    <property type="component" value="Unassembled WGS sequence"/>
</dbReference>
<gene>
    <name evidence="2" type="ORF">SERLADRAFT_469239</name>
</gene>
<accession>F8NZQ1</accession>
<dbReference type="EMBL" id="GL945435">
    <property type="protein sequence ID" value="EGO23382.1"/>
    <property type="molecule type" value="Genomic_DNA"/>
</dbReference>
<dbReference type="GeneID" id="18819567"/>
<evidence type="ECO:0000313" key="2">
    <source>
        <dbReference type="EMBL" id="EGO23382.1"/>
    </source>
</evidence>
<keyword evidence="1" id="KW-0812">Transmembrane</keyword>
<keyword evidence="1" id="KW-0472">Membrane</keyword>
<protein>
    <submittedName>
        <fullName evidence="2">Uncharacterized protein</fullName>
    </submittedName>
</protein>
<dbReference type="OrthoDB" id="3354175at2759"/>
<proteinExistence type="predicted"/>
<dbReference type="KEGG" id="sla:SERLADRAFT_469239"/>
<dbReference type="RefSeq" id="XP_007319144.1">
    <property type="nucleotide sequence ID" value="XM_007319082.1"/>
</dbReference>
<organism>
    <name type="scientific">Serpula lacrymans var. lacrymans (strain S7.9)</name>
    <name type="common">Dry rot fungus</name>
    <dbReference type="NCBI Taxonomy" id="578457"/>
    <lineage>
        <taxon>Eukaryota</taxon>
        <taxon>Fungi</taxon>
        <taxon>Dikarya</taxon>
        <taxon>Basidiomycota</taxon>
        <taxon>Agaricomycotina</taxon>
        <taxon>Agaricomycetes</taxon>
        <taxon>Agaricomycetidae</taxon>
        <taxon>Boletales</taxon>
        <taxon>Coniophorineae</taxon>
        <taxon>Serpulaceae</taxon>
        <taxon>Serpula</taxon>
    </lineage>
</organism>
<dbReference type="AlphaFoldDB" id="F8NZQ1"/>
<feature type="transmembrane region" description="Helical" evidence="1">
    <location>
        <begin position="12"/>
        <end position="38"/>
    </location>
</feature>
<feature type="transmembrane region" description="Helical" evidence="1">
    <location>
        <begin position="170"/>
        <end position="193"/>
    </location>
</feature>
<dbReference type="HOGENOM" id="CLU_044614_3_3_1"/>
<feature type="transmembrane region" description="Helical" evidence="1">
    <location>
        <begin position="241"/>
        <end position="261"/>
    </location>
</feature>
<evidence type="ECO:0000256" key="1">
    <source>
        <dbReference type="SAM" id="Phobius"/>
    </source>
</evidence>
<feature type="transmembrane region" description="Helical" evidence="1">
    <location>
        <begin position="213"/>
        <end position="234"/>
    </location>
</feature>
<feature type="transmembrane region" description="Helical" evidence="1">
    <location>
        <begin position="50"/>
        <end position="75"/>
    </location>
</feature>
<name>F8NZQ1_SERL9</name>
<reference evidence="2" key="1">
    <citation type="submission" date="2011-04" db="EMBL/GenBank/DDBJ databases">
        <title>Evolution of plant cell wall degrading machinery underlies the functional diversity of forest fungi.</title>
        <authorList>
            <consortium name="US DOE Joint Genome Institute (JGI-PGF)"/>
            <person name="Eastwood D.C."/>
            <person name="Floudas D."/>
            <person name="Binder M."/>
            <person name="Majcherczyk A."/>
            <person name="Schneider P."/>
            <person name="Aerts A."/>
            <person name="Asiegbu F.O."/>
            <person name="Baker S.E."/>
            <person name="Barry K."/>
            <person name="Bendiksby M."/>
            <person name="Blumentritt M."/>
            <person name="Coutinho P.M."/>
            <person name="Cullen D."/>
            <person name="Cullen D."/>
            <person name="Gathman A."/>
            <person name="Goodell B."/>
            <person name="Henrissat B."/>
            <person name="Ihrmark K."/>
            <person name="Kauserud H."/>
            <person name="Kohler A."/>
            <person name="LaButti K."/>
            <person name="Lapidus A."/>
            <person name="Lavin J.L."/>
            <person name="Lee Y.-H."/>
            <person name="Lindquist E."/>
            <person name="Lilly W."/>
            <person name="Lucas S."/>
            <person name="Morin E."/>
            <person name="Murat C."/>
            <person name="Oguiza J.A."/>
            <person name="Park J."/>
            <person name="Pisabarro A.G."/>
            <person name="Riley R."/>
            <person name="Rosling A."/>
            <person name="Salamov A."/>
            <person name="Schmidt O."/>
            <person name="Schmutz J."/>
            <person name="Skrede I."/>
            <person name="Stenlid J."/>
            <person name="Wiebenga A."/>
            <person name="Xie X."/>
            <person name="Kues U."/>
            <person name="Hibbett D.S."/>
            <person name="Hoffmeister D."/>
            <person name="Hogberg N."/>
            <person name="Martin F."/>
            <person name="Grigoriev I.V."/>
            <person name="Watkinson S.C."/>
        </authorList>
    </citation>
    <scope>NUCLEOTIDE SEQUENCE</scope>
    <source>
        <strain evidence="2">S7.9</strain>
    </source>
</reference>
<feature type="transmembrane region" description="Helical" evidence="1">
    <location>
        <begin position="134"/>
        <end position="158"/>
    </location>
</feature>